<feature type="region of interest" description="Disordered" evidence="7">
    <location>
        <begin position="1665"/>
        <end position="1728"/>
    </location>
</feature>
<dbReference type="GO" id="GO:0006606">
    <property type="term" value="P:protein import into nucleus"/>
    <property type="evidence" value="ECO:0007669"/>
    <property type="project" value="InterPro"/>
</dbReference>
<feature type="compositionally biased region" description="Polar residues" evidence="7">
    <location>
        <begin position="2066"/>
        <end position="2082"/>
    </location>
</feature>
<dbReference type="PANTHER" id="PTHR18898:SF2">
    <property type="entry name" value="NUCLEOPROTEIN TPR"/>
    <property type="match status" value="1"/>
</dbReference>
<feature type="region of interest" description="Disordered" evidence="7">
    <location>
        <begin position="939"/>
        <end position="973"/>
    </location>
</feature>
<keyword evidence="5" id="KW-0539">Nucleus</keyword>
<evidence type="ECO:0000256" key="1">
    <source>
        <dbReference type="ARBA" id="ARBA00004123"/>
    </source>
</evidence>
<dbReference type="Pfam" id="PF25481">
    <property type="entry name" value="Nucleoprot-TPR"/>
    <property type="match status" value="1"/>
</dbReference>
<reference evidence="11" key="1">
    <citation type="submission" date="2020-04" db="EMBL/GenBank/DDBJ databases">
        <authorList>
            <person name="Neveu A P."/>
        </authorList>
    </citation>
    <scope>NUCLEOTIDE SEQUENCE</scope>
    <source>
        <tissue evidence="11">Whole embryo</tissue>
    </source>
</reference>
<evidence type="ECO:0000259" key="8">
    <source>
        <dbReference type="Pfam" id="PF07926"/>
    </source>
</evidence>
<feature type="compositionally biased region" description="Acidic residues" evidence="7">
    <location>
        <begin position="2315"/>
        <end position="2324"/>
    </location>
</feature>
<feature type="region of interest" description="Disordered" evidence="7">
    <location>
        <begin position="1272"/>
        <end position="1293"/>
    </location>
</feature>
<feature type="region of interest" description="Disordered" evidence="7">
    <location>
        <begin position="2050"/>
        <end position="2201"/>
    </location>
</feature>
<feature type="compositionally biased region" description="Polar residues" evidence="7">
    <location>
        <begin position="1545"/>
        <end position="1554"/>
    </location>
</feature>
<feature type="compositionally biased region" description="Pro residues" evidence="7">
    <location>
        <begin position="2175"/>
        <end position="2184"/>
    </location>
</feature>
<feature type="compositionally biased region" description="Polar residues" evidence="7">
    <location>
        <begin position="655"/>
        <end position="666"/>
    </location>
</feature>
<comment type="similarity">
    <text evidence="2">Belongs to the TPR family.</text>
</comment>
<evidence type="ECO:0000256" key="6">
    <source>
        <dbReference type="SAM" id="Coils"/>
    </source>
</evidence>
<evidence type="ECO:0000256" key="4">
    <source>
        <dbReference type="ARBA" id="ARBA00023054"/>
    </source>
</evidence>
<dbReference type="GO" id="GO:0005643">
    <property type="term" value="C:nuclear pore"/>
    <property type="evidence" value="ECO:0007669"/>
    <property type="project" value="TreeGrafter"/>
</dbReference>
<feature type="region of interest" description="Disordered" evidence="7">
    <location>
        <begin position="2002"/>
        <end position="2037"/>
    </location>
</feature>
<feature type="region of interest" description="Disordered" evidence="7">
    <location>
        <begin position="1626"/>
        <end position="1650"/>
    </location>
</feature>
<evidence type="ECO:0000313" key="11">
    <source>
        <dbReference type="EMBL" id="CAB3267195.1"/>
    </source>
</evidence>
<feature type="coiled-coil region" evidence="6">
    <location>
        <begin position="768"/>
        <end position="795"/>
    </location>
</feature>
<feature type="region of interest" description="Disordered" evidence="7">
    <location>
        <begin position="1758"/>
        <end position="1935"/>
    </location>
</feature>
<feature type="compositionally biased region" description="Basic and acidic residues" evidence="7">
    <location>
        <begin position="957"/>
        <end position="973"/>
    </location>
</feature>
<dbReference type="InterPro" id="IPR012929">
    <property type="entry name" value="Nucleoprot-TPR/MLP1-2_dom"/>
</dbReference>
<sequence>MASALLQDIFSAEEIDSIGSSVAQKFDQYVQLKKGAIQSLEAEIEKTKSDYEQKCYELDKKLIENASRLDNESSLHEKASVKCTQLETDLKASQEKLGKIESALHDSQQEIVGLKRIKDTWSEEKLGLQHIVEKRDLEISRLNEEWKVLSERLSETTSVKNELQLKLDEVNSSEVTAHYHTKRVEQERELLTQQTKTLTEELSEKSNQLLSYRKEKENELVSLRSQFELTCNENRMLKETNDMLKTNEIALQEKLNQLHEKNAKNSDDYHSMEEMLRSELQSQTRLAELYKSSAEDADKKSDELISAVEELQTIVKSSSETHDDLALQLNKAKDTIHEKEITIAGLQKEIEGANDLIAANKRHELSEEELAELCPTAAMTSKFIKSGMTLTQIYTKYVEQSDELIVAKEENKRLNEAMDSILEELNAKAPLLKRQREDYERALITINQLTSQTDEAATNFQHLRQEADDAVRHSAHLTRELERYKKETVDLSKQVRFLLKEVEELRGRQVQMSPGQRRDKSLLVVNEDGSCNDVSSSSELITHTLVTFKDIAELQEQNQKLLTIIRQLSDEQEKAEKAGADKKTLELQAQLEEANEELERLREDRSRQMTMVEAIVRQRDMYRVLLSHNPQGGIPPSILANPSMLGDHSMLNASGMSVSSATTTPTKHSESISKSPGVGGGSDKRALLQLQEEFEEYKKDVLANNKVFEEKIETLKSDLSQQRANCAKLEAQVEFSKERCDMMKAGLESAKKESDALRSRNTQLYSIAQQHERSVNNLNAELGSLRESCTKLQGRLEATKSELDLSKRAEDRLTTENTSLQREQRNQSVLLSNLQKVQQSMERQAFEVRSQLHSRVEAQEREITNLRQNSHNTAQSKQDAIQAVEKQLYAVQQMLEAEKSRSEKMSSELSDAKTQVNVLEMEKRKAEAKLTSVEDRLSRLGGGQERIQHASSTAEETSDRLQQELKEKSDEVTNLETRLEKARFHVEHYKELSAAAEESLKQTNQANRELMETLQSRLDESSRQQTNLEQQLVKVEEENKSLKNEKYKVTGEVERQTSDLRKQLASVQNELEGALRRTQEAIKNEQTARSDLQEQVTKAEEANDNYQREMILHSSAVQQLRDLKENAKNYGDEVNNLKTENRTLEQSLSEKSESWNALEEKLKSENDLQKKRISEIEEQNELLHVQIQTLSNQLVDLRSKEATPSVTSPFKLFQSRDPVAAATSGSGSGDGGDKSSEQLLDVIKFLRREKEIADTKCELLQTENIRVKQQLQQSEKQTKETHQMLTTEQTKTQENNEKLAKMASMENKLNSLKSVKSDNLALREERDRLSNELRAANTRLTRLQEDLSPLQTKNREMSAQCVAIQAEKRALNDEVERWKERVQQMTQSPRRQDPVEYRRLLQEKAALTKQIDEINKENASLKSESSTLKGQVRALESKVQANVAQLSSLEQTVTSRDKEVADLKKESEERMQTTNKVRRVGRRYKLQYEELVAKIQREEAAKTAEEANKTTEQAGTSQQASEALKQAETNRAKAVEEKARLQAELSRTNSVNKTLNDEKAALEQKLQEREANHSELQSENLALRTRLEETTRSSEDTKKRMDEMSGKENTFSTLLKHAKTQIEKLRKENQEASKERERLQDELKAESETKAELQARVDELQRQHFEGRSGAMPGSELRKQSAIRKSATRVNQVTPIRKNTARVMPEPQQEAQDTERPGPSSVAQVASSSTQSPAAVAISSASSLSYAATAFVHPMSPARQQQHVVSSGTPTQPVQAQSQQPQEAIVRSSEASPSTDAAENDQAIVSSSDDQNVQDEASSTRANASSSTVAVTSANVESEASSSSAARFVSGASSSAAIAPSRPFNSGQKRAYDQLEEEAPRSVAVAGSSREPPVAVAPQPKRQRGSPDQSSESVSNPTPSSDVHNEPVVTESSPLRTLRRKPIVCKSELTSKHVTFRDQSSETVRVHDVRSEIGDDIESIYSTTSQDTSVIVISDSDSVAQSVSSGARQPDQSQQIDVDDAQQATSEVEPVQEDQEGILADVVDADSGIQTAEASASQIPSSYSSDLQMDTQDDVASSSMTGQDEVIVLSSGSESDDEAEIAEDIDGEGDDDDEEDDEDQGMEGEELPDDAEDDAIGSSNISEVQRIPVHTPSRLPSSNLPPFLVIHPSDSLPRPRLPSRPAPLTPGFVQPSTEEGDGIVPCTPTLFSTRNEDVYPSISSPRVAPVTQFQFENVSSAAQNFGAVPGSLDSVDNTVMDLADAGDDNIRSVPTTPLPSSTTIFSTTSTLASIETSDLPTTSGSGAVSSSSNVQADEGNLDPDETEPDTNVQTVVEGSSIRNAKRGRLRIRVGASRARRQGANSSSNQP</sequence>
<feature type="compositionally biased region" description="Low complexity" evidence="7">
    <location>
        <begin position="1816"/>
        <end position="1861"/>
    </location>
</feature>
<feature type="compositionally biased region" description="Basic and acidic residues" evidence="7">
    <location>
        <begin position="1528"/>
        <end position="1541"/>
    </location>
</feature>
<feature type="region of interest" description="Disordered" evidence="7">
    <location>
        <begin position="2292"/>
        <end position="2366"/>
    </location>
</feature>
<feature type="compositionally biased region" description="Basic and acidic residues" evidence="7">
    <location>
        <begin position="1585"/>
        <end position="1606"/>
    </location>
</feature>
<dbReference type="PANTHER" id="PTHR18898">
    <property type="entry name" value="NUCLEOPROTEIN TPR-RELATED"/>
    <property type="match status" value="1"/>
</dbReference>
<evidence type="ECO:0000256" key="3">
    <source>
        <dbReference type="ARBA" id="ARBA00019789"/>
    </source>
</evidence>
<feature type="compositionally biased region" description="Low complexity" evidence="7">
    <location>
        <begin position="1770"/>
        <end position="1782"/>
    </location>
</feature>
<feature type="region of interest" description="Disordered" evidence="7">
    <location>
        <begin position="1503"/>
        <end position="1556"/>
    </location>
</feature>
<feature type="coiled-coil region" evidence="6">
    <location>
        <begin position="698"/>
        <end position="739"/>
    </location>
</feature>
<feature type="region of interest" description="Disordered" evidence="7">
    <location>
        <begin position="1131"/>
        <end position="1156"/>
    </location>
</feature>
<evidence type="ECO:0000259" key="9">
    <source>
        <dbReference type="Pfam" id="PF25481"/>
    </source>
</evidence>
<protein>
    <recommendedName>
        <fullName evidence="3">Nucleoprotein TPR</fullName>
    </recommendedName>
</protein>
<feature type="compositionally biased region" description="Basic and acidic residues" evidence="7">
    <location>
        <begin position="1139"/>
        <end position="1156"/>
    </location>
</feature>
<organism evidence="11">
    <name type="scientific">Phallusia mammillata</name>
    <dbReference type="NCBI Taxonomy" id="59560"/>
    <lineage>
        <taxon>Eukaryota</taxon>
        <taxon>Metazoa</taxon>
        <taxon>Chordata</taxon>
        <taxon>Tunicata</taxon>
        <taxon>Ascidiacea</taxon>
        <taxon>Phlebobranchia</taxon>
        <taxon>Ascidiidae</taxon>
        <taxon>Phallusia</taxon>
    </lineage>
</organism>
<feature type="coiled-coil region" evidence="6">
    <location>
        <begin position="30"/>
        <end position="110"/>
    </location>
</feature>
<feature type="compositionally biased region" description="Low complexity" evidence="7">
    <location>
        <begin position="1910"/>
        <end position="1921"/>
    </location>
</feature>
<feature type="compositionally biased region" description="Polar residues" evidence="7">
    <location>
        <begin position="2006"/>
        <end position="2026"/>
    </location>
</feature>
<feature type="compositionally biased region" description="Low complexity" evidence="7">
    <location>
        <begin position="1719"/>
        <end position="1728"/>
    </location>
</feature>
<dbReference type="EMBL" id="LR791333">
    <property type="protein sequence ID" value="CAB3267195.1"/>
    <property type="molecule type" value="mRNA"/>
</dbReference>
<comment type="subcellular location">
    <subcellularLocation>
        <location evidence="1">Nucleus</location>
    </subcellularLocation>
</comment>
<dbReference type="InterPro" id="IPR057577">
    <property type="entry name" value="Nucleoprot-TPR/MLP1_dom"/>
</dbReference>
<feature type="compositionally biased region" description="Polar residues" evidence="7">
    <location>
        <begin position="2325"/>
        <end position="2338"/>
    </location>
</feature>
<dbReference type="Pfam" id="PF25785">
    <property type="entry name" value="TPR"/>
    <property type="match status" value="1"/>
</dbReference>
<feature type="region of interest" description="Disordered" evidence="7">
    <location>
        <begin position="655"/>
        <end position="683"/>
    </location>
</feature>
<dbReference type="InterPro" id="IPR057974">
    <property type="entry name" value="NUA/TPR/MLP1-2-like_dom"/>
</dbReference>
<feature type="compositionally biased region" description="Low complexity" evidence="7">
    <location>
        <begin position="2055"/>
        <end position="2065"/>
    </location>
</feature>
<gene>
    <name evidence="11" type="primary">Tpr</name>
</gene>
<feature type="region of interest" description="Disordered" evidence="7">
    <location>
        <begin position="1568"/>
        <end position="1607"/>
    </location>
</feature>
<dbReference type="Pfam" id="PF07926">
    <property type="entry name" value="TPR_MLP1_2"/>
    <property type="match status" value="1"/>
</dbReference>
<feature type="domain" description="Nucleoprotein TPR/MLP1-2" evidence="8">
    <location>
        <begin position="1062"/>
        <end position="1190"/>
    </location>
</feature>
<feature type="coiled-coil region" evidence="6">
    <location>
        <begin position="397"/>
        <end position="501"/>
    </location>
</feature>
<evidence type="ECO:0000256" key="5">
    <source>
        <dbReference type="ARBA" id="ARBA00023242"/>
    </source>
</evidence>
<name>A0A6F9DWE8_9ASCI</name>
<feature type="coiled-coil region" evidence="6">
    <location>
        <begin position="181"/>
        <end position="208"/>
    </location>
</feature>
<dbReference type="GO" id="GO:1901673">
    <property type="term" value="P:regulation of mitotic spindle assembly"/>
    <property type="evidence" value="ECO:0007669"/>
    <property type="project" value="TreeGrafter"/>
</dbReference>
<feature type="coiled-coil region" evidence="6">
    <location>
        <begin position="329"/>
        <end position="356"/>
    </location>
</feature>
<feature type="coiled-coil region" evidence="6">
    <location>
        <begin position="551"/>
        <end position="611"/>
    </location>
</feature>
<evidence type="ECO:0000256" key="7">
    <source>
        <dbReference type="SAM" id="MobiDB-lite"/>
    </source>
</evidence>
<feature type="domain" description="Nucleoprotein TPR/MPL1" evidence="9">
    <location>
        <begin position="172"/>
        <end position="253"/>
    </location>
</feature>
<dbReference type="GO" id="GO:0017056">
    <property type="term" value="F:structural constituent of nuclear pore"/>
    <property type="evidence" value="ECO:0007669"/>
    <property type="project" value="TreeGrafter"/>
</dbReference>
<evidence type="ECO:0000259" key="10">
    <source>
        <dbReference type="Pfam" id="PF25785"/>
    </source>
</evidence>
<feature type="compositionally biased region" description="Low complexity" evidence="7">
    <location>
        <begin position="2299"/>
        <end position="2308"/>
    </location>
</feature>
<feature type="compositionally biased region" description="Polar residues" evidence="7">
    <location>
        <begin position="1758"/>
        <end position="1769"/>
    </location>
</feature>
<dbReference type="GO" id="GO:0006406">
    <property type="term" value="P:mRNA export from nucleus"/>
    <property type="evidence" value="ECO:0007669"/>
    <property type="project" value="TreeGrafter"/>
</dbReference>
<accession>A0A6F9DWE8</accession>
<keyword evidence="4 6" id="KW-0175">Coiled coil</keyword>
<feature type="domain" description="NUA/TPR/MLP1-2-like" evidence="10">
    <location>
        <begin position="467"/>
        <end position="577"/>
    </location>
</feature>
<feature type="compositionally biased region" description="Acidic residues" evidence="7">
    <location>
        <begin position="2094"/>
        <end position="2135"/>
    </location>
</feature>
<feature type="compositionally biased region" description="Polar residues" evidence="7">
    <location>
        <begin position="1789"/>
        <end position="1815"/>
    </location>
</feature>
<dbReference type="GO" id="GO:0034399">
    <property type="term" value="C:nuclear periphery"/>
    <property type="evidence" value="ECO:0007669"/>
    <property type="project" value="UniProtKB-ARBA"/>
</dbReference>
<proteinExistence type="evidence at transcript level"/>
<evidence type="ECO:0000256" key="2">
    <source>
        <dbReference type="ARBA" id="ARBA00005274"/>
    </source>
</evidence>